<dbReference type="GeneID" id="103269821"/>
<gene>
    <name evidence="3" type="primary">LOC103269821</name>
</gene>
<evidence type="ECO:0000259" key="1">
    <source>
        <dbReference type="Pfam" id="PF08161"/>
    </source>
</evidence>
<proteinExistence type="predicted"/>
<dbReference type="PANTHER" id="PTHR48287:SF1">
    <property type="entry name" value="ARM REPEAT SUPERFAMILY PROTEIN"/>
    <property type="match status" value="1"/>
</dbReference>
<dbReference type="Proteomes" id="UP000189704">
    <property type="component" value="Unplaced"/>
</dbReference>
<feature type="non-terminal residue" evidence="3">
    <location>
        <position position="349"/>
    </location>
</feature>
<dbReference type="Pfam" id="PF08161">
    <property type="entry name" value="RRP12_HEAT"/>
    <property type="match status" value="1"/>
</dbReference>
<dbReference type="GO" id="GO:0005634">
    <property type="term" value="C:nucleus"/>
    <property type="evidence" value="ECO:0007669"/>
    <property type="project" value="UniProtKB-SubCell"/>
</dbReference>
<accession>A0A1U7UJU0</accession>
<evidence type="ECO:0000313" key="3">
    <source>
        <dbReference type="RefSeq" id="XP_008065572.1"/>
    </source>
</evidence>
<dbReference type="SUPFAM" id="SSF48371">
    <property type="entry name" value="ARM repeat"/>
    <property type="match status" value="1"/>
</dbReference>
<protein>
    <submittedName>
        <fullName evidence="3">RRP12-like protein</fullName>
    </submittedName>
</protein>
<feature type="domain" description="RRP12 HEAT" evidence="1">
    <location>
        <begin position="176"/>
        <end position="349"/>
    </location>
</feature>
<name>A0A1U7UJU0_CARSF</name>
<dbReference type="AlphaFoldDB" id="A0A1U7UJU0"/>
<dbReference type="KEGG" id="csyr:103269821"/>
<dbReference type="PANTHER" id="PTHR48287">
    <property type="entry name" value="ARM REPEAT SUPERFAMILY PROTEIN"/>
    <property type="match status" value="1"/>
</dbReference>
<evidence type="ECO:0000313" key="2">
    <source>
        <dbReference type="Proteomes" id="UP000189704"/>
    </source>
</evidence>
<organism evidence="2 3">
    <name type="scientific">Carlito syrichta</name>
    <name type="common">Philippine tarsier</name>
    <name type="synonym">Tarsius syrichta</name>
    <dbReference type="NCBI Taxonomy" id="1868482"/>
    <lineage>
        <taxon>Eukaryota</taxon>
        <taxon>Metazoa</taxon>
        <taxon>Chordata</taxon>
        <taxon>Craniata</taxon>
        <taxon>Vertebrata</taxon>
        <taxon>Euteleostomi</taxon>
        <taxon>Mammalia</taxon>
        <taxon>Eutheria</taxon>
        <taxon>Euarchontoglires</taxon>
        <taxon>Primates</taxon>
        <taxon>Haplorrhini</taxon>
        <taxon>Tarsiiformes</taxon>
        <taxon>Tarsiidae</taxon>
        <taxon>Carlito</taxon>
    </lineage>
</organism>
<dbReference type="OrthoDB" id="2192888at2759"/>
<keyword evidence="2" id="KW-1185">Reference proteome</keyword>
<dbReference type="InterPro" id="IPR052087">
    <property type="entry name" value="RRP12"/>
</dbReference>
<dbReference type="RefSeq" id="XP_008065572.1">
    <property type="nucleotide sequence ID" value="XM_008067381.1"/>
</dbReference>
<reference evidence="3" key="1">
    <citation type="submission" date="2025-08" db="UniProtKB">
        <authorList>
            <consortium name="RefSeq"/>
        </authorList>
    </citation>
    <scope>IDENTIFICATION</scope>
</reference>
<sequence>IRKAAQHGVCSILKGSEFMFGEKAPAHHPAAVSTAKFCIQEIEKSGGAREATTTLHMLTLLRDLLPCFPEGLVKSCCETLLRVMTLSHVLVTACAMQAFHSLFHARPGPGTLSTELNAQIITALYDYAPSESDLQPLLAWLKVMEKAHINLVRLQRGLGLGHLSRFFGNAMTCLLSPHSQVVTAATQSLKELLKECVAPHMADIGSVTSSASGPAQSIAKMFRAAEEGLTYRFHAAWGCVLQLLCAFFEACGRQAHPVMRKCLQSLCDLRLSPHFPHTAALDQAVGAAVASMGPEVVLQAVPLEIDGSEETLDFPRSWLLPVIRDHVQETRLGFFTTYFLPLANTLKSK</sequence>
<dbReference type="InterPro" id="IPR012978">
    <property type="entry name" value="HEAT_RRP12"/>
</dbReference>
<dbReference type="InterPro" id="IPR016024">
    <property type="entry name" value="ARM-type_fold"/>
</dbReference>
<feature type="non-terminal residue" evidence="3">
    <location>
        <position position="1"/>
    </location>
</feature>